<dbReference type="Proteomes" id="UP000289546">
    <property type="component" value="Unassembled WGS sequence"/>
</dbReference>
<accession>A0A4Q0RWR3</accession>
<proteinExistence type="predicted"/>
<comment type="caution">
    <text evidence="1">The sequence shown here is derived from an EMBL/GenBank/DDBJ whole genome shotgun (WGS) entry which is preliminary data.</text>
</comment>
<keyword evidence="2" id="KW-1185">Reference proteome</keyword>
<organism evidence="1 2">
    <name type="scientific">Bradyrhizobium nanningense</name>
    <dbReference type="NCBI Taxonomy" id="1325118"/>
    <lineage>
        <taxon>Bacteria</taxon>
        <taxon>Pseudomonadati</taxon>
        <taxon>Pseudomonadota</taxon>
        <taxon>Alphaproteobacteria</taxon>
        <taxon>Hyphomicrobiales</taxon>
        <taxon>Nitrobacteraceae</taxon>
        <taxon>Bradyrhizobium</taxon>
    </lineage>
</organism>
<dbReference type="EMBL" id="LBJQ01000089">
    <property type="protein sequence ID" value="RXH24058.1"/>
    <property type="molecule type" value="Genomic_DNA"/>
</dbReference>
<name>A0A4Q0RWR3_9BRAD</name>
<dbReference type="RefSeq" id="WP_128921255.1">
    <property type="nucleotide sequence ID" value="NZ_LBJQ01000089.1"/>
</dbReference>
<evidence type="ECO:0000313" key="2">
    <source>
        <dbReference type="Proteomes" id="UP000289546"/>
    </source>
</evidence>
<protein>
    <submittedName>
        <fullName evidence="1">Uncharacterized protein</fullName>
    </submittedName>
</protein>
<sequence length="168" mass="18738">MPAATPPTIDVLAGAAALDEDIPRVLSLLGAESLEQLGWSRVDKLTLLVPMWGESGTTRDDYVLRLGFQAYRRWPPSALFVNPGTLAYQYPDDQRFVPRLTSNECHTHTAYEKPGGGRMQLVCCSAVLEFYEVLHEVADDHVWRPTDTFYKTIMAIRKAFGSAYGGRS</sequence>
<gene>
    <name evidence="1" type="ORF">XH99_28615</name>
</gene>
<dbReference type="AlphaFoldDB" id="A0A4Q0RWR3"/>
<evidence type="ECO:0000313" key="1">
    <source>
        <dbReference type="EMBL" id="RXH24058.1"/>
    </source>
</evidence>
<reference evidence="1 2" key="1">
    <citation type="submission" date="2015-04" db="EMBL/GenBank/DDBJ databases">
        <title>Comparative genomics of rhizobia nodulating Arachis hypogaea in China.</title>
        <authorList>
            <person name="Li Y."/>
        </authorList>
    </citation>
    <scope>NUCLEOTIDE SEQUENCE [LARGE SCALE GENOMIC DNA]</scope>
    <source>
        <strain evidence="1 2">CCBAU 51757</strain>
    </source>
</reference>